<dbReference type="AlphaFoldDB" id="A0AAV2A4T3"/>
<gene>
    <name evidence="1" type="ORF">LARSCL_LOCUS9332</name>
</gene>
<reference evidence="1 2" key="1">
    <citation type="submission" date="2024-04" db="EMBL/GenBank/DDBJ databases">
        <authorList>
            <person name="Rising A."/>
            <person name="Reimegard J."/>
            <person name="Sonavane S."/>
            <person name="Akerstrom W."/>
            <person name="Nylinder S."/>
            <person name="Hedman E."/>
            <person name="Kallberg Y."/>
        </authorList>
    </citation>
    <scope>NUCLEOTIDE SEQUENCE [LARGE SCALE GENOMIC DNA]</scope>
</reference>
<protein>
    <submittedName>
        <fullName evidence="1">Uncharacterized protein</fullName>
    </submittedName>
</protein>
<accession>A0AAV2A4T3</accession>
<comment type="caution">
    <text evidence="1">The sequence shown here is derived from an EMBL/GenBank/DDBJ whole genome shotgun (WGS) entry which is preliminary data.</text>
</comment>
<evidence type="ECO:0000313" key="2">
    <source>
        <dbReference type="Proteomes" id="UP001497382"/>
    </source>
</evidence>
<dbReference type="Proteomes" id="UP001497382">
    <property type="component" value="Unassembled WGS sequence"/>
</dbReference>
<keyword evidence="2" id="KW-1185">Reference proteome</keyword>
<proteinExistence type="predicted"/>
<sequence length="73" mass="8375">MWLSGENAETPAQIRLKMDDSFIDVAINVERSDEGQQRCFIWMGDVIFAIEGQFLAVNTTKWRYCVLVIGYIA</sequence>
<name>A0AAV2A4T3_9ARAC</name>
<evidence type="ECO:0000313" key="1">
    <source>
        <dbReference type="EMBL" id="CAL1277653.1"/>
    </source>
</evidence>
<organism evidence="1 2">
    <name type="scientific">Larinioides sclopetarius</name>
    <dbReference type="NCBI Taxonomy" id="280406"/>
    <lineage>
        <taxon>Eukaryota</taxon>
        <taxon>Metazoa</taxon>
        <taxon>Ecdysozoa</taxon>
        <taxon>Arthropoda</taxon>
        <taxon>Chelicerata</taxon>
        <taxon>Arachnida</taxon>
        <taxon>Araneae</taxon>
        <taxon>Araneomorphae</taxon>
        <taxon>Entelegynae</taxon>
        <taxon>Araneoidea</taxon>
        <taxon>Araneidae</taxon>
        <taxon>Larinioides</taxon>
    </lineage>
</organism>
<dbReference type="EMBL" id="CAXIEN010000103">
    <property type="protein sequence ID" value="CAL1277653.1"/>
    <property type="molecule type" value="Genomic_DNA"/>
</dbReference>